<dbReference type="AlphaFoldDB" id="A0A9W6FSL4"/>
<sequence length="277" mass="30396">MGTDIDRSEVAPRDEYTHGHHESVVRTHAWRTVANSAEYLIPHLQPGAKVLDVGSGPGSITIDIARRVDPAVVRGVDASAEIVAQAAGLAADNAVHNVEFAVDDAYGLDAEDDSYDVVHAHQVLQHLGRPVDALREFRRVLRPGGVAGVRDVDYGGVIWYPLIPALDRWLDVYRRVHVWNGGEPLAGRTLKHWAVAAGFARVDVSASVWLFSSPAEREWWGTSWAERAVESTFAAHAIESGHADWSDLKEIAAGWREWAAHEDGWLLMPHGEVIAHA</sequence>
<dbReference type="EMBL" id="BSDP01000001">
    <property type="protein sequence ID" value="GLI28862.1"/>
    <property type="molecule type" value="Genomic_DNA"/>
</dbReference>
<dbReference type="CDD" id="cd02440">
    <property type="entry name" value="AdoMet_MTases"/>
    <property type="match status" value="1"/>
</dbReference>
<dbReference type="SUPFAM" id="SSF53335">
    <property type="entry name" value="S-adenosyl-L-methionine-dependent methyltransferases"/>
    <property type="match status" value="1"/>
</dbReference>
<dbReference type="Pfam" id="PF13847">
    <property type="entry name" value="Methyltransf_31"/>
    <property type="match status" value="1"/>
</dbReference>
<keyword evidence="4" id="KW-1185">Reference proteome</keyword>
<dbReference type="RefSeq" id="WP_281886591.1">
    <property type="nucleotide sequence ID" value="NZ_BSDP01000001.1"/>
</dbReference>
<dbReference type="PANTHER" id="PTHR43591:SF24">
    <property type="entry name" value="2-METHOXY-6-POLYPRENYL-1,4-BENZOQUINOL METHYLASE, MITOCHONDRIAL"/>
    <property type="match status" value="1"/>
</dbReference>
<evidence type="ECO:0000256" key="1">
    <source>
        <dbReference type="SAM" id="MobiDB-lite"/>
    </source>
</evidence>
<proteinExistence type="predicted"/>
<dbReference type="PANTHER" id="PTHR43591">
    <property type="entry name" value="METHYLTRANSFERASE"/>
    <property type="match status" value="1"/>
</dbReference>
<name>A0A9W6FSL4_9MICO</name>
<dbReference type="InterPro" id="IPR025714">
    <property type="entry name" value="Methyltranfer_dom"/>
</dbReference>
<protein>
    <recommendedName>
        <fullName evidence="2">Methyltransferase domain-containing protein</fullName>
    </recommendedName>
</protein>
<evidence type="ECO:0000313" key="3">
    <source>
        <dbReference type="EMBL" id="GLI28862.1"/>
    </source>
</evidence>
<reference evidence="3" key="1">
    <citation type="submission" date="2022-12" db="EMBL/GenBank/DDBJ databases">
        <title>Reference genome sequencing for broad-spectrum identification of bacterial and archaeal isolates by mass spectrometry.</title>
        <authorList>
            <person name="Sekiguchi Y."/>
            <person name="Tourlousse D.M."/>
        </authorList>
    </citation>
    <scope>NUCLEOTIDE SEQUENCE</scope>
    <source>
        <strain evidence="3">14</strain>
    </source>
</reference>
<accession>A0A9W6FSL4</accession>
<feature type="domain" description="Methyltransferase" evidence="2">
    <location>
        <begin position="46"/>
        <end position="153"/>
    </location>
</feature>
<evidence type="ECO:0000313" key="4">
    <source>
        <dbReference type="Proteomes" id="UP001144396"/>
    </source>
</evidence>
<organism evidence="3 4">
    <name type="scientific">Agromyces rhizosphaerae</name>
    <dbReference type="NCBI Taxonomy" id="88374"/>
    <lineage>
        <taxon>Bacteria</taxon>
        <taxon>Bacillati</taxon>
        <taxon>Actinomycetota</taxon>
        <taxon>Actinomycetes</taxon>
        <taxon>Micrococcales</taxon>
        <taxon>Microbacteriaceae</taxon>
        <taxon>Agromyces</taxon>
    </lineage>
</organism>
<evidence type="ECO:0000259" key="2">
    <source>
        <dbReference type="Pfam" id="PF13847"/>
    </source>
</evidence>
<comment type="caution">
    <text evidence="3">The sequence shown here is derived from an EMBL/GenBank/DDBJ whole genome shotgun (WGS) entry which is preliminary data.</text>
</comment>
<gene>
    <name evidence="3" type="ORF">ARHIZOSPH14_31040</name>
</gene>
<dbReference type="Proteomes" id="UP001144396">
    <property type="component" value="Unassembled WGS sequence"/>
</dbReference>
<dbReference type="Gene3D" id="3.40.50.150">
    <property type="entry name" value="Vaccinia Virus protein VP39"/>
    <property type="match status" value="1"/>
</dbReference>
<dbReference type="InterPro" id="IPR029063">
    <property type="entry name" value="SAM-dependent_MTases_sf"/>
</dbReference>
<feature type="region of interest" description="Disordered" evidence="1">
    <location>
        <begin position="1"/>
        <end position="22"/>
    </location>
</feature>
<dbReference type="GO" id="GO:0008168">
    <property type="term" value="F:methyltransferase activity"/>
    <property type="evidence" value="ECO:0007669"/>
    <property type="project" value="TreeGrafter"/>
</dbReference>